<evidence type="ECO:0000313" key="3">
    <source>
        <dbReference type="Proteomes" id="UP000440578"/>
    </source>
</evidence>
<evidence type="ECO:0000256" key="1">
    <source>
        <dbReference type="SAM" id="MobiDB-lite"/>
    </source>
</evidence>
<keyword evidence="3" id="KW-1185">Reference proteome</keyword>
<reference evidence="2 3" key="1">
    <citation type="submission" date="2019-07" db="EMBL/GenBank/DDBJ databases">
        <title>Draft genome assembly of a fouling barnacle, Amphibalanus amphitrite (Darwin, 1854): The first reference genome for Thecostraca.</title>
        <authorList>
            <person name="Kim W."/>
        </authorList>
    </citation>
    <scope>NUCLEOTIDE SEQUENCE [LARGE SCALE GENOMIC DNA]</scope>
    <source>
        <strain evidence="2">SNU_AA5</strain>
        <tissue evidence="2">Soma without cirri and trophi</tissue>
    </source>
</reference>
<dbReference type="OrthoDB" id="6397918at2759"/>
<organism evidence="2 3">
    <name type="scientific">Amphibalanus amphitrite</name>
    <name type="common">Striped barnacle</name>
    <name type="synonym">Balanus amphitrite</name>
    <dbReference type="NCBI Taxonomy" id="1232801"/>
    <lineage>
        <taxon>Eukaryota</taxon>
        <taxon>Metazoa</taxon>
        <taxon>Ecdysozoa</taxon>
        <taxon>Arthropoda</taxon>
        <taxon>Crustacea</taxon>
        <taxon>Multicrustacea</taxon>
        <taxon>Cirripedia</taxon>
        <taxon>Thoracica</taxon>
        <taxon>Thoracicalcarea</taxon>
        <taxon>Balanomorpha</taxon>
        <taxon>Balanoidea</taxon>
        <taxon>Balanidae</taxon>
        <taxon>Amphibalaninae</taxon>
        <taxon>Amphibalanus</taxon>
    </lineage>
</organism>
<name>A0A6A4V4S5_AMPAM</name>
<dbReference type="EMBL" id="VIIS01002126">
    <property type="protein sequence ID" value="KAF0288179.1"/>
    <property type="molecule type" value="Genomic_DNA"/>
</dbReference>
<comment type="caution">
    <text evidence="2">The sequence shown here is derived from an EMBL/GenBank/DDBJ whole genome shotgun (WGS) entry which is preliminary data.</text>
</comment>
<feature type="compositionally biased region" description="Low complexity" evidence="1">
    <location>
        <begin position="493"/>
        <end position="502"/>
    </location>
</feature>
<feature type="compositionally biased region" description="Basic and acidic residues" evidence="1">
    <location>
        <begin position="470"/>
        <end position="492"/>
    </location>
</feature>
<dbReference type="AlphaFoldDB" id="A0A6A4V4S5"/>
<proteinExistence type="predicted"/>
<dbReference type="Proteomes" id="UP000440578">
    <property type="component" value="Unassembled WGS sequence"/>
</dbReference>
<accession>A0A6A4V4S5</accession>
<sequence length="931" mass="100759">MDLDVDFCPLLAQIQGYLLQHLNEDKTNFKDDLAQLAEPFAVHVSRCLSKEDADTSSVQSLHDLLLASSGLVPLDPTCPHAQSVLAKLQGARLPAALYLSALPVGLEPALLRRLSLTERPAELRAALVAAVSLEPVRWPALPPLLAACLQTAEPAADIDRLVTLLAAAPVTADGRPALALTACLLVLLEHLLESPPPPDAGTAAAAAAAVSAATELYRRVTLNEWLEWAERDAAVVTGGATVQAVLSETLRDVTALVEDARREGRAALLPAATDALLETVRPYAGQETVSRQERLRVVAERGRRSRRHFRALLDEFDVADEELVRCLESCPDLIVSDDLWRLLTVLEESAGQPSELRDRVVKVLVAELLKDAEAEQRRQLVEHVLSSAPALRTSCWEQELRTASAQMAGGDGDSISEASVEQVCGLLLQSPRPLLHCLVQQAAESGGKATIMAALLPALNRRLPLRLLRAETGAEKPKEDATTAADADKTKENTAATADTAKGTSESSLGLIETLILEQLSETSELKPFRQLTQLLVAAVGCQLTAVDERLAGHVTALPVPKRLTLHLIQEVLGSAAPRSASWCCPLAQFAAVALDETLDLDSEETAPEAAVDQRQRALHCFRLLGDVDQLGMVLEGGHGWDVVHATGALSALSRRCHPVTQQYVSRLLLRQSPPTDHDPLLLCLTEEAAPAWHPDQHTLIKATLASYLPYLCEDEWRRLHDALLQYSSGRAPLAGQAPAEQRPLARSVWYYGDLVTLWTTAVDGVPPEESLLLTAPRVTVCLRAIAVQVKRSLERLSSDCPDEYCDELSAVFLPLTHLMTLVSDPAARDSLDMLALYVTAEFIKQLTTRMEQKSAELPPKEETPPADDTVPVSPCMDWELQQMDTSASTLSQFVVGCFNIPNDSPVKKRVLQHISGSVLGSLTPQQGVAG</sequence>
<protein>
    <submittedName>
        <fullName evidence="2">Uncharacterized protein</fullName>
    </submittedName>
</protein>
<evidence type="ECO:0000313" key="2">
    <source>
        <dbReference type="EMBL" id="KAF0288179.1"/>
    </source>
</evidence>
<gene>
    <name evidence="2" type="ORF">FJT64_013435</name>
</gene>
<feature type="region of interest" description="Disordered" evidence="1">
    <location>
        <begin position="470"/>
        <end position="503"/>
    </location>
</feature>